<keyword evidence="2" id="KW-1185">Reference proteome</keyword>
<sequence>MFPVLAMGHLIPLCEFAKRLVLAHNFSVTFIVPNDGPLSTAPKLFLDSLIPVGINYVLLPSVNVDELSNDVVSAGSRISLAASHSLPSLHDVLKSLVSSSRVVALVVDLMATDAFDVTAEFNLSPYAFFASTAMLLSFILDIPKLDESVSCEHRKLLEPVKIPGGTLVHGKDILLDLVQDRKSDSYKRLLNYGKRYRLVEGIMVNSFKELEGGDVKALQEEEPGKPPVYPIGPLIRMGGVDNGSDCLRWLDDQPYGSVFPTLVVLRVKRYSSSLWNIQI</sequence>
<organism evidence="1 2">
    <name type="scientific">Vaccinium darrowii</name>
    <dbReference type="NCBI Taxonomy" id="229202"/>
    <lineage>
        <taxon>Eukaryota</taxon>
        <taxon>Viridiplantae</taxon>
        <taxon>Streptophyta</taxon>
        <taxon>Embryophyta</taxon>
        <taxon>Tracheophyta</taxon>
        <taxon>Spermatophyta</taxon>
        <taxon>Magnoliopsida</taxon>
        <taxon>eudicotyledons</taxon>
        <taxon>Gunneridae</taxon>
        <taxon>Pentapetalae</taxon>
        <taxon>asterids</taxon>
        <taxon>Ericales</taxon>
        <taxon>Ericaceae</taxon>
        <taxon>Vaccinioideae</taxon>
        <taxon>Vaccinieae</taxon>
        <taxon>Vaccinium</taxon>
    </lineage>
</organism>
<comment type="caution">
    <text evidence="1">The sequence shown here is derived from an EMBL/GenBank/DDBJ whole genome shotgun (WGS) entry which is preliminary data.</text>
</comment>
<accession>A0ACB7XVW2</accession>
<evidence type="ECO:0000313" key="1">
    <source>
        <dbReference type="EMBL" id="KAH7845386.1"/>
    </source>
</evidence>
<evidence type="ECO:0000313" key="2">
    <source>
        <dbReference type="Proteomes" id="UP000828048"/>
    </source>
</evidence>
<protein>
    <submittedName>
        <fullName evidence="1">Uncharacterized protein</fullName>
    </submittedName>
</protein>
<gene>
    <name evidence="1" type="ORF">Vadar_001390</name>
</gene>
<reference evidence="1 2" key="1">
    <citation type="journal article" date="2021" name="Hortic Res">
        <title>High-quality reference genome and annotation aids understanding of berry development for evergreen blueberry (Vaccinium darrowii).</title>
        <authorList>
            <person name="Yu J."/>
            <person name="Hulse-Kemp A.M."/>
            <person name="Babiker E."/>
            <person name="Staton M."/>
        </authorList>
    </citation>
    <scope>NUCLEOTIDE SEQUENCE [LARGE SCALE GENOMIC DNA]</scope>
    <source>
        <strain evidence="2">cv. NJ 8807/NJ 8810</strain>
        <tissue evidence="1">Young leaf</tissue>
    </source>
</reference>
<dbReference type="EMBL" id="CM037155">
    <property type="protein sequence ID" value="KAH7845386.1"/>
    <property type="molecule type" value="Genomic_DNA"/>
</dbReference>
<proteinExistence type="predicted"/>
<name>A0ACB7XVW2_9ERIC</name>
<dbReference type="Proteomes" id="UP000828048">
    <property type="component" value="Chromosome 5"/>
</dbReference>